<keyword evidence="2 5" id="KW-0812">Transmembrane</keyword>
<evidence type="ECO:0000256" key="4">
    <source>
        <dbReference type="ARBA" id="ARBA00023136"/>
    </source>
</evidence>
<dbReference type="AlphaFoldDB" id="A0A1T5AHI9"/>
<proteinExistence type="predicted"/>
<feature type="domain" description="Integral membrane bound transporter" evidence="7">
    <location>
        <begin position="404"/>
        <end position="527"/>
    </location>
</feature>
<feature type="transmembrane region" description="Helical" evidence="5">
    <location>
        <begin position="116"/>
        <end position="133"/>
    </location>
</feature>
<dbReference type="EMBL" id="FUYR01000001">
    <property type="protein sequence ID" value="SKB34227.1"/>
    <property type="molecule type" value="Genomic_DNA"/>
</dbReference>
<organism evidence="8 9">
    <name type="scientific">Daejeonella lutea</name>
    <dbReference type="NCBI Taxonomy" id="572036"/>
    <lineage>
        <taxon>Bacteria</taxon>
        <taxon>Pseudomonadati</taxon>
        <taxon>Bacteroidota</taxon>
        <taxon>Sphingobacteriia</taxon>
        <taxon>Sphingobacteriales</taxon>
        <taxon>Sphingobacteriaceae</taxon>
        <taxon>Daejeonella</taxon>
    </lineage>
</organism>
<keyword evidence="9" id="KW-1185">Reference proteome</keyword>
<dbReference type="RefSeq" id="WP_079701268.1">
    <property type="nucleotide sequence ID" value="NZ_FUYR01000001.1"/>
</dbReference>
<evidence type="ECO:0000256" key="3">
    <source>
        <dbReference type="ARBA" id="ARBA00022989"/>
    </source>
</evidence>
<feature type="transmembrane region" description="Helical" evidence="5">
    <location>
        <begin position="90"/>
        <end position="109"/>
    </location>
</feature>
<reference evidence="9" key="1">
    <citation type="submission" date="2017-02" db="EMBL/GenBank/DDBJ databases">
        <authorList>
            <person name="Varghese N."/>
            <person name="Submissions S."/>
        </authorList>
    </citation>
    <scope>NUCLEOTIDE SEQUENCE [LARGE SCALE GENOMIC DNA]</scope>
    <source>
        <strain evidence="9">DSM 22385</strain>
    </source>
</reference>
<keyword evidence="3 5" id="KW-1133">Transmembrane helix</keyword>
<feature type="transmembrane region" description="Helical" evidence="5">
    <location>
        <begin position="38"/>
        <end position="55"/>
    </location>
</feature>
<comment type="subcellular location">
    <subcellularLocation>
        <location evidence="1">Membrane</location>
        <topology evidence="1">Multi-pass membrane protein</topology>
    </subcellularLocation>
</comment>
<dbReference type="Pfam" id="PF13515">
    <property type="entry name" value="FUSC_2"/>
    <property type="match status" value="1"/>
</dbReference>
<feature type="transmembrane region" description="Helical" evidence="5">
    <location>
        <begin position="139"/>
        <end position="159"/>
    </location>
</feature>
<dbReference type="OrthoDB" id="8670769at2"/>
<evidence type="ECO:0000259" key="7">
    <source>
        <dbReference type="Pfam" id="PF13515"/>
    </source>
</evidence>
<feature type="transmembrane region" description="Helical" evidence="5">
    <location>
        <begin position="464"/>
        <end position="480"/>
    </location>
</feature>
<dbReference type="STRING" id="572036.SAMN05661099_0711"/>
<dbReference type="Proteomes" id="UP000189981">
    <property type="component" value="Unassembled WGS sequence"/>
</dbReference>
<keyword evidence="4 5" id="KW-0472">Membrane</keyword>
<dbReference type="PANTHER" id="PTHR31086">
    <property type="entry name" value="ALUMINUM-ACTIVATED MALATE TRANSPORTER 10"/>
    <property type="match status" value="1"/>
</dbReference>
<feature type="transmembrane region" description="Helical" evidence="5">
    <location>
        <begin position="442"/>
        <end position="458"/>
    </location>
</feature>
<gene>
    <name evidence="8" type="ORF">SAMN05661099_0711</name>
</gene>
<dbReference type="Pfam" id="PF12805">
    <property type="entry name" value="FUSC-like"/>
    <property type="match status" value="1"/>
</dbReference>
<evidence type="ECO:0000259" key="6">
    <source>
        <dbReference type="Pfam" id="PF12805"/>
    </source>
</evidence>
<feature type="transmembrane region" description="Helical" evidence="5">
    <location>
        <begin position="515"/>
        <end position="536"/>
    </location>
</feature>
<evidence type="ECO:0000256" key="2">
    <source>
        <dbReference type="ARBA" id="ARBA00022692"/>
    </source>
</evidence>
<feature type="transmembrane region" description="Helical" evidence="5">
    <location>
        <begin position="394"/>
        <end position="411"/>
    </location>
</feature>
<evidence type="ECO:0000256" key="1">
    <source>
        <dbReference type="ARBA" id="ARBA00004141"/>
    </source>
</evidence>
<protein>
    <submittedName>
        <fullName evidence="8">TIGR01666 family membrane protein</fullName>
    </submittedName>
</protein>
<evidence type="ECO:0000256" key="5">
    <source>
        <dbReference type="SAM" id="Phobius"/>
    </source>
</evidence>
<dbReference type="InterPro" id="IPR049453">
    <property type="entry name" value="Memb_transporter_dom"/>
</dbReference>
<evidence type="ECO:0000313" key="8">
    <source>
        <dbReference type="EMBL" id="SKB34227.1"/>
    </source>
</evidence>
<feature type="domain" description="Integral membrane protein YccS N-terminal" evidence="6">
    <location>
        <begin position="68"/>
        <end position="346"/>
    </location>
</feature>
<feature type="transmembrane region" description="Helical" evidence="5">
    <location>
        <begin position="417"/>
        <end position="435"/>
    </location>
</feature>
<evidence type="ECO:0000313" key="9">
    <source>
        <dbReference type="Proteomes" id="UP000189981"/>
    </source>
</evidence>
<sequence>MNQSREIKSFIFSQYFSDGLRITFGVLLPSLVFYNLNLLSTGLTISLGALCISIADNPGPVVHKRNGMLFCNLFVFLTAVLTSLVNWNPILIGIEIVALCFFFSMFSIYGNRASSVGTAALIIMILTIDENVVAHSGIWMHAIYILAGGAWYTLLSLSLTQIRPYRLAQQALGECIREVATFVRIKSEFYDLATDHDENYKKLVEQQIIVNQHQDIVRELLFKSRLMVKESTSSGRLLILVFVDIVDLFEQTMATHYDYQAIRSKFGKTDALKGFKAVILKFSEELDNLSYFIVSNDKPVRLHHYKAALDALKIDIDKVEEQNISNLVLKKILINVRNMASRVRKIYSYFDNPQLSGANIRSTEDLKKFVSHQDFDIKLLKDNLTFKSSMFRHSIRVALMCLIGYLVSKLFPFGHHSYWILLTILVILKPAFSLTKQRNVQRLIGTLCGGVAGALILIFVKDQFTLFILLMVFMVGMFSFQRLNYVVSVLFMTPYTLILFSFLGENNISIAQERIIDTFIGSFIALAASFIILPNWEYRNLRNFMREALIANYHYLVNVANELAERPFDITSYKLSRKDVFVSSANLGSAFQRMQSEPKSKQQNNKEVHKFVVLNHILSSYIATLITNLQNADKPETNESHIKLIRKSLYTLGEIIRKLGAKDFNEAELRFPEAAPDSPATKDQYLLYEQLDYINKLIQDIQKLIPN</sequence>
<name>A0A1T5AHI9_9SPHI</name>
<dbReference type="GO" id="GO:0016020">
    <property type="term" value="C:membrane"/>
    <property type="evidence" value="ECO:0007669"/>
    <property type="project" value="UniProtKB-SubCell"/>
</dbReference>
<dbReference type="InterPro" id="IPR032692">
    <property type="entry name" value="YccS_N"/>
</dbReference>
<feature type="transmembrane region" description="Helical" evidence="5">
    <location>
        <begin position="485"/>
        <end position="503"/>
    </location>
</feature>
<accession>A0A1T5AHI9</accession>
<feature type="transmembrane region" description="Helical" evidence="5">
    <location>
        <begin position="67"/>
        <end position="84"/>
    </location>
</feature>